<evidence type="ECO:0000313" key="2">
    <source>
        <dbReference type="EMBL" id="QIE58313.1"/>
    </source>
</evidence>
<dbReference type="RefSeq" id="WP_164678320.1">
    <property type="nucleotide sequence ID" value="NZ_CP049057.1"/>
</dbReference>
<keyword evidence="1" id="KW-0732">Signal</keyword>
<dbReference type="InterPro" id="IPR018550">
    <property type="entry name" value="Lipid-A_deacylase-rel"/>
</dbReference>
<gene>
    <name evidence="2" type="ORF">G5B37_01630</name>
</gene>
<name>A0A6G6GIR8_9FLAO</name>
<protein>
    <submittedName>
        <fullName evidence="2">Acyloxyacyl hydrolase</fullName>
    </submittedName>
</protein>
<keyword evidence="3" id="KW-1185">Reference proteome</keyword>
<feature type="chain" id="PRO_5026237637" evidence="1">
    <location>
        <begin position="19"/>
        <end position="418"/>
    </location>
</feature>
<organism evidence="2 3">
    <name type="scientific">Rasiella rasia</name>
    <dbReference type="NCBI Taxonomy" id="2744027"/>
    <lineage>
        <taxon>Bacteria</taxon>
        <taxon>Pseudomonadati</taxon>
        <taxon>Bacteroidota</taxon>
        <taxon>Flavobacteriia</taxon>
        <taxon>Flavobacteriales</taxon>
        <taxon>Flavobacteriaceae</taxon>
        <taxon>Rasiella</taxon>
    </lineage>
</organism>
<dbReference type="EMBL" id="CP049057">
    <property type="protein sequence ID" value="QIE58313.1"/>
    <property type="molecule type" value="Genomic_DNA"/>
</dbReference>
<sequence>MRKLTTTLFLLASISIWAQNTPKNFDFSNFITPEFLVGTTAASNTDFPESSSTLGLYVNFGKFQQNNTQEWAYRLGFPKTGIAFGVVDYGNTEFLGQAYTLLPNVEFNILGRTRRNFTMNVGLGTSYFNKKFDEVENPLNQAVSTNFTWTFRLFFHYKLYESESIQWRLGGGYLHHSNGHTRLPNNGYNSLIGSVSALIGTKNRTVTELDDSQEREKTSAYYISPRFSLGSNTLSLIYNDKKAVYTVAISAGKQINKTFKYGVGISYRYYEHYYDYIIDNESLVQPGREFEDFTDNPTWSASNITLFAEGELLLNHVGLTFMIGGNIHKPGYDIDWRINQGWDNTPRDIPENWMLGEYNSKYKLKKAIATRLGLRYYLFGNETNPTHNLFAGVSLNANLGQADFTAFSVGYVYLLPKK</sequence>
<proteinExistence type="predicted"/>
<evidence type="ECO:0000256" key="1">
    <source>
        <dbReference type="SAM" id="SignalP"/>
    </source>
</evidence>
<keyword evidence="2" id="KW-0378">Hydrolase</keyword>
<dbReference type="Gene3D" id="2.40.160.20">
    <property type="match status" value="1"/>
</dbReference>
<dbReference type="KEGG" id="mgel:G5B37_01630"/>
<feature type="signal peptide" evidence="1">
    <location>
        <begin position="1"/>
        <end position="18"/>
    </location>
</feature>
<dbReference type="AlphaFoldDB" id="A0A6G6GIR8"/>
<reference evidence="2 3" key="1">
    <citation type="submission" date="2020-02" db="EMBL/GenBank/DDBJ databases">
        <title>Complete genome sequence of Flavobacteriaceae bacterium.</title>
        <authorList>
            <person name="Kim S.-J."/>
            <person name="Kim Y.-S."/>
            <person name="Kim K.-H."/>
        </authorList>
    </citation>
    <scope>NUCLEOTIDE SEQUENCE [LARGE SCALE GENOMIC DNA]</scope>
    <source>
        <strain evidence="2 3">RR4-40</strain>
    </source>
</reference>
<accession>A0A6G6GIR8</accession>
<dbReference type="Pfam" id="PF09411">
    <property type="entry name" value="PagL"/>
    <property type="match status" value="1"/>
</dbReference>
<dbReference type="GO" id="GO:0016787">
    <property type="term" value="F:hydrolase activity"/>
    <property type="evidence" value="ECO:0007669"/>
    <property type="project" value="UniProtKB-KW"/>
</dbReference>
<dbReference type="Proteomes" id="UP000505306">
    <property type="component" value="Chromosome"/>
</dbReference>
<evidence type="ECO:0000313" key="3">
    <source>
        <dbReference type="Proteomes" id="UP000505306"/>
    </source>
</evidence>